<gene>
    <name evidence="2" type="ORF">PoB_001380600</name>
</gene>
<accession>A0AAV3YV46</accession>
<evidence type="ECO:0000256" key="1">
    <source>
        <dbReference type="SAM" id="MobiDB-lite"/>
    </source>
</evidence>
<keyword evidence="3" id="KW-1185">Reference proteome</keyword>
<sequence>MLLASNQDSHNMECLENRKNKKKSNGLKKLSFFGHMNVIARSAGEAFLVEVFIVIRYEIWARREKHSVQVKIEVFVILLTHPLLSSIVCCQTRVELVTVQYLYLDEAIPSPTLARTQKRRKKKFSGKAGQLPRPLSQPTTNRGGVAGKSDSLHTPND</sequence>
<dbReference type="Proteomes" id="UP000735302">
    <property type="component" value="Unassembled WGS sequence"/>
</dbReference>
<feature type="compositionally biased region" description="Basic residues" evidence="1">
    <location>
        <begin position="116"/>
        <end position="125"/>
    </location>
</feature>
<name>A0AAV3YV46_9GAST</name>
<organism evidence="2 3">
    <name type="scientific">Plakobranchus ocellatus</name>
    <dbReference type="NCBI Taxonomy" id="259542"/>
    <lineage>
        <taxon>Eukaryota</taxon>
        <taxon>Metazoa</taxon>
        <taxon>Spiralia</taxon>
        <taxon>Lophotrochozoa</taxon>
        <taxon>Mollusca</taxon>
        <taxon>Gastropoda</taxon>
        <taxon>Heterobranchia</taxon>
        <taxon>Euthyneura</taxon>
        <taxon>Panpulmonata</taxon>
        <taxon>Sacoglossa</taxon>
        <taxon>Placobranchoidea</taxon>
        <taxon>Plakobranchidae</taxon>
        <taxon>Plakobranchus</taxon>
    </lineage>
</organism>
<evidence type="ECO:0000313" key="3">
    <source>
        <dbReference type="Proteomes" id="UP000735302"/>
    </source>
</evidence>
<evidence type="ECO:0000313" key="2">
    <source>
        <dbReference type="EMBL" id="GFN87300.1"/>
    </source>
</evidence>
<dbReference type="EMBL" id="BLXT01001699">
    <property type="protein sequence ID" value="GFN87300.1"/>
    <property type="molecule type" value="Genomic_DNA"/>
</dbReference>
<dbReference type="AlphaFoldDB" id="A0AAV3YV46"/>
<feature type="region of interest" description="Disordered" evidence="1">
    <location>
        <begin position="114"/>
        <end position="157"/>
    </location>
</feature>
<reference evidence="2 3" key="1">
    <citation type="journal article" date="2021" name="Elife">
        <title>Chloroplast acquisition without the gene transfer in kleptoplastic sea slugs, Plakobranchus ocellatus.</title>
        <authorList>
            <person name="Maeda T."/>
            <person name="Takahashi S."/>
            <person name="Yoshida T."/>
            <person name="Shimamura S."/>
            <person name="Takaki Y."/>
            <person name="Nagai Y."/>
            <person name="Toyoda A."/>
            <person name="Suzuki Y."/>
            <person name="Arimoto A."/>
            <person name="Ishii H."/>
            <person name="Satoh N."/>
            <person name="Nishiyama T."/>
            <person name="Hasebe M."/>
            <person name="Maruyama T."/>
            <person name="Minagawa J."/>
            <person name="Obokata J."/>
            <person name="Shigenobu S."/>
        </authorList>
    </citation>
    <scope>NUCLEOTIDE SEQUENCE [LARGE SCALE GENOMIC DNA]</scope>
</reference>
<proteinExistence type="predicted"/>
<protein>
    <submittedName>
        <fullName evidence="2">Uncharacterized protein</fullName>
    </submittedName>
</protein>
<comment type="caution">
    <text evidence="2">The sequence shown here is derived from an EMBL/GenBank/DDBJ whole genome shotgun (WGS) entry which is preliminary data.</text>
</comment>